<sequence length="259" mass="28397">MASGAIQSCCVQGFKHEGEPAGRIQPGFVETKYGSVEAYISTPSKVSATKKGILFIPDVIGHTSNNAQLLADQFADNGYLTVIPDLFYVDAIEMNTFAGIDLAKWKQGGYSAKGIAHDPETVDPIIKATLQKMKKDFDLKSVAAVGYCFGAKYVVRFLNSEGFDAGYVAHPSFVDDEELAAVTRPLSIAASQIDSIFTTEKRHQSEEILVNTDIPWEINLYGGVSHGFAVRGDLKDPKFKYAIEAAFAQALQWFRFHLK</sequence>
<dbReference type="InterPro" id="IPR029058">
    <property type="entry name" value="AB_hydrolase_fold"/>
</dbReference>
<dbReference type="EMBL" id="JAPDRK010000002">
    <property type="protein sequence ID" value="KAJ9615840.1"/>
    <property type="molecule type" value="Genomic_DNA"/>
</dbReference>
<dbReference type="PANTHER" id="PTHR17630:SF44">
    <property type="entry name" value="PROTEIN AIM2"/>
    <property type="match status" value="1"/>
</dbReference>
<dbReference type="PANTHER" id="PTHR17630">
    <property type="entry name" value="DIENELACTONE HYDROLASE"/>
    <property type="match status" value="1"/>
</dbReference>
<comment type="caution">
    <text evidence="2">The sequence shown here is derived from an EMBL/GenBank/DDBJ whole genome shotgun (WGS) entry which is preliminary data.</text>
</comment>
<protein>
    <recommendedName>
        <fullName evidence="1">Dienelactone hydrolase domain-containing protein</fullName>
    </recommendedName>
</protein>
<accession>A0AA38XM35</accession>
<dbReference type="Gene3D" id="3.40.50.1820">
    <property type="entry name" value="alpha/beta hydrolase"/>
    <property type="match status" value="1"/>
</dbReference>
<evidence type="ECO:0000259" key="1">
    <source>
        <dbReference type="Pfam" id="PF01738"/>
    </source>
</evidence>
<proteinExistence type="predicted"/>
<dbReference type="Proteomes" id="UP001172673">
    <property type="component" value="Unassembled WGS sequence"/>
</dbReference>
<dbReference type="Pfam" id="PF01738">
    <property type="entry name" value="DLH"/>
    <property type="match status" value="1"/>
</dbReference>
<feature type="domain" description="Dienelactone hydrolase" evidence="1">
    <location>
        <begin position="36"/>
        <end position="256"/>
    </location>
</feature>
<name>A0AA38XM35_9EURO</name>
<reference evidence="2" key="1">
    <citation type="submission" date="2022-10" db="EMBL/GenBank/DDBJ databases">
        <title>Culturing micro-colonial fungi from biological soil crusts in the Mojave desert and describing Neophaeococcomyces mojavensis, and introducing the new genera and species Taxawa tesnikishii.</title>
        <authorList>
            <person name="Kurbessoian T."/>
            <person name="Stajich J.E."/>
        </authorList>
    </citation>
    <scope>NUCLEOTIDE SEQUENCE</scope>
    <source>
        <strain evidence="2">TK_41</strain>
    </source>
</reference>
<evidence type="ECO:0000313" key="2">
    <source>
        <dbReference type="EMBL" id="KAJ9615840.1"/>
    </source>
</evidence>
<keyword evidence="3" id="KW-1185">Reference proteome</keyword>
<dbReference type="GO" id="GO:0016787">
    <property type="term" value="F:hydrolase activity"/>
    <property type="evidence" value="ECO:0007669"/>
    <property type="project" value="InterPro"/>
</dbReference>
<organism evidence="2 3">
    <name type="scientific">Cladophialophora chaetospira</name>
    <dbReference type="NCBI Taxonomy" id="386627"/>
    <lineage>
        <taxon>Eukaryota</taxon>
        <taxon>Fungi</taxon>
        <taxon>Dikarya</taxon>
        <taxon>Ascomycota</taxon>
        <taxon>Pezizomycotina</taxon>
        <taxon>Eurotiomycetes</taxon>
        <taxon>Chaetothyriomycetidae</taxon>
        <taxon>Chaetothyriales</taxon>
        <taxon>Herpotrichiellaceae</taxon>
        <taxon>Cladophialophora</taxon>
    </lineage>
</organism>
<evidence type="ECO:0000313" key="3">
    <source>
        <dbReference type="Proteomes" id="UP001172673"/>
    </source>
</evidence>
<dbReference type="SUPFAM" id="SSF53474">
    <property type="entry name" value="alpha/beta-Hydrolases"/>
    <property type="match status" value="1"/>
</dbReference>
<dbReference type="AlphaFoldDB" id="A0AA38XM35"/>
<dbReference type="InterPro" id="IPR002925">
    <property type="entry name" value="Dienelactn_hydro"/>
</dbReference>
<gene>
    <name evidence="2" type="ORF">H2200_001917</name>
</gene>